<keyword evidence="3" id="KW-1185">Reference proteome</keyword>
<evidence type="ECO:0000256" key="1">
    <source>
        <dbReference type="SAM" id="MobiDB-lite"/>
    </source>
</evidence>
<dbReference type="EMBL" id="MZNU01000060">
    <property type="protein sequence ID" value="OWP05757.1"/>
    <property type="molecule type" value="Genomic_DNA"/>
</dbReference>
<dbReference type="AlphaFoldDB" id="A0A218ZCJ9"/>
<organism evidence="2 3">
    <name type="scientific">Diplocarpon coronariae</name>
    <dbReference type="NCBI Taxonomy" id="2795749"/>
    <lineage>
        <taxon>Eukaryota</taxon>
        <taxon>Fungi</taxon>
        <taxon>Dikarya</taxon>
        <taxon>Ascomycota</taxon>
        <taxon>Pezizomycotina</taxon>
        <taxon>Leotiomycetes</taxon>
        <taxon>Helotiales</taxon>
        <taxon>Drepanopezizaceae</taxon>
        <taxon>Diplocarpon</taxon>
    </lineage>
</organism>
<proteinExistence type="predicted"/>
<name>A0A218ZCJ9_9HELO</name>
<dbReference type="Proteomes" id="UP000242519">
    <property type="component" value="Unassembled WGS sequence"/>
</dbReference>
<protein>
    <submittedName>
        <fullName evidence="2">Uncharacterized protein</fullName>
    </submittedName>
</protein>
<evidence type="ECO:0000313" key="2">
    <source>
        <dbReference type="EMBL" id="OWP05757.1"/>
    </source>
</evidence>
<evidence type="ECO:0000313" key="3">
    <source>
        <dbReference type="Proteomes" id="UP000242519"/>
    </source>
</evidence>
<accession>A0A218ZCJ9</accession>
<gene>
    <name evidence="2" type="ORF">B2J93_875</name>
</gene>
<feature type="region of interest" description="Disordered" evidence="1">
    <location>
        <begin position="25"/>
        <end position="70"/>
    </location>
</feature>
<dbReference type="InParanoid" id="A0A218ZCJ9"/>
<comment type="caution">
    <text evidence="2">The sequence shown here is derived from an EMBL/GenBank/DDBJ whole genome shotgun (WGS) entry which is preliminary data.</text>
</comment>
<sequence>MSLARHVDPDCIVASLKSWHLRDAGKQHVHGSGGTAHITPYSTRYASQEEISPSRTPKPGAHSGTLNHPA</sequence>
<reference evidence="2 3" key="1">
    <citation type="submission" date="2017-04" db="EMBL/GenBank/DDBJ databases">
        <title>Draft genome sequence of Marssonina coronaria NL1: causal agent of apple blotch.</title>
        <authorList>
            <person name="Cheng Q."/>
        </authorList>
    </citation>
    <scope>NUCLEOTIDE SEQUENCE [LARGE SCALE GENOMIC DNA]</scope>
    <source>
        <strain evidence="2 3">NL1</strain>
    </source>
</reference>
<dbReference type="OrthoDB" id="5152799at2759"/>
<feature type="compositionally biased region" description="Polar residues" evidence="1">
    <location>
        <begin position="40"/>
        <end position="55"/>
    </location>
</feature>